<dbReference type="STRING" id="1245745.A0A0A2W195"/>
<reference evidence="3 4" key="1">
    <citation type="submission" date="2012-10" db="EMBL/GenBank/DDBJ databases">
        <title>Genome sequencing and analysis of entomopathogenic fungi Beauveria bassiana D1-5.</title>
        <authorList>
            <person name="Li Q."/>
            <person name="Wang L."/>
            <person name="Zhang Z."/>
            <person name="Wang Q."/>
            <person name="Ren J."/>
            <person name="Wang M."/>
            <person name="Xu W."/>
            <person name="Wang J."/>
            <person name="Lu Y."/>
            <person name="Du Q."/>
            <person name="Sun Z."/>
        </authorList>
    </citation>
    <scope>NUCLEOTIDE SEQUENCE [LARGE SCALE GENOMIC DNA]</scope>
    <source>
        <strain evidence="3 4">D1-5</strain>
    </source>
</reference>
<keyword evidence="2" id="KW-0472">Membrane</keyword>
<dbReference type="OrthoDB" id="5584028at2759"/>
<evidence type="ECO:0000256" key="2">
    <source>
        <dbReference type="SAM" id="Phobius"/>
    </source>
</evidence>
<evidence type="ECO:0000313" key="4">
    <source>
        <dbReference type="Proteomes" id="UP000030106"/>
    </source>
</evidence>
<protein>
    <submittedName>
        <fullName evidence="3">Uncharacterized protein</fullName>
    </submittedName>
</protein>
<keyword evidence="2" id="KW-1133">Transmembrane helix</keyword>
<organism evidence="3 4">
    <name type="scientific">Beauveria bassiana D1-5</name>
    <dbReference type="NCBI Taxonomy" id="1245745"/>
    <lineage>
        <taxon>Eukaryota</taxon>
        <taxon>Fungi</taxon>
        <taxon>Dikarya</taxon>
        <taxon>Ascomycota</taxon>
        <taxon>Pezizomycotina</taxon>
        <taxon>Sordariomycetes</taxon>
        <taxon>Hypocreomycetidae</taxon>
        <taxon>Hypocreales</taxon>
        <taxon>Cordycipitaceae</taxon>
        <taxon>Beauveria</taxon>
    </lineage>
</organism>
<feature type="region of interest" description="Disordered" evidence="1">
    <location>
        <begin position="163"/>
        <end position="219"/>
    </location>
</feature>
<evidence type="ECO:0000256" key="1">
    <source>
        <dbReference type="SAM" id="MobiDB-lite"/>
    </source>
</evidence>
<dbReference type="PANTHER" id="PTHR37852:SF1">
    <property type="entry name" value="HIG1 DOMAIN-CONTAINING PROTEIN"/>
    <property type="match status" value="1"/>
</dbReference>
<dbReference type="PANTHER" id="PTHR37852">
    <property type="entry name" value="YALI0B21208P"/>
    <property type="match status" value="1"/>
</dbReference>
<dbReference type="AlphaFoldDB" id="A0A0A2W195"/>
<name>A0A0A2W195_BEABA</name>
<feature type="region of interest" description="Disordered" evidence="1">
    <location>
        <begin position="232"/>
        <end position="288"/>
    </location>
</feature>
<feature type="transmembrane region" description="Helical" evidence="2">
    <location>
        <begin position="56"/>
        <end position="73"/>
    </location>
</feature>
<gene>
    <name evidence="3" type="ORF">BBAD15_g1839</name>
</gene>
<feature type="compositionally biased region" description="Basic and acidic residues" evidence="1">
    <location>
        <begin position="196"/>
        <end position="209"/>
    </location>
</feature>
<accession>A0A0A2W195</accession>
<keyword evidence="2" id="KW-0812">Transmembrane</keyword>
<dbReference type="EMBL" id="ANFO01000119">
    <property type="protein sequence ID" value="KGQ12412.1"/>
    <property type="molecule type" value="Genomic_DNA"/>
</dbReference>
<feature type="region of interest" description="Disordered" evidence="1">
    <location>
        <begin position="1"/>
        <end position="33"/>
    </location>
</feature>
<dbReference type="HOGENOM" id="CLU_966391_0_0_1"/>
<sequence length="288" mass="31165">MMASNAETGNDAFASLSRGGKPDQKTTAMATTSTRPEMLPASSDAMRLSMLAPTRLLLGSLASTMIGFMLGGFQGGQMAQLRFRAEHAHKMPDTTTGWYFYHKSKNYHAMQGGIREGFRMGAKTGFWSFAALSLETTVDRLRGSSDMLSTIVATPVGGRLVTSRPSDVGCKRGSDPMGFGGGVGKDLRLRQAGLRKGSEKLSRKGRDHALAGMQPTTTKHRQALRRLGLAQPGDQGLQEPAGAPHPRSPSPTSAQKKPKADCFWHLLHTRPPSGPRFQVTWPRTLEKT</sequence>
<evidence type="ECO:0000313" key="3">
    <source>
        <dbReference type="EMBL" id="KGQ12412.1"/>
    </source>
</evidence>
<dbReference type="Proteomes" id="UP000030106">
    <property type="component" value="Unassembled WGS sequence"/>
</dbReference>
<comment type="caution">
    <text evidence="3">The sequence shown here is derived from an EMBL/GenBank/DDBJ whole genome shotgun (WGS) entry which is preliminary data.</text>
</comment>
<proteinExistence type="predicted"/>